<proteinExistence type="predicted"/>
<organism evidence="2 3">
    <name type="scientific">Paenibacillus baimaensis</name>
    <dbReference type="NCBI Taxonomy" id="2982185"/>
    <lineage>
        <taxon>Bacteria</taxon>
        <taxon>Bacillati</taxon>
        <taxon>Bacillota</taxon>
        <taxon>Bacilli</taxon>
        <taxon>Bacillales</taxon>
        <taxon>Paenibacillaceae</taxon>
        <taxon>Paenibacillus</taxon>
    </lineage>
</organism>
<dbReference type="InterPro" id="IPR054339">
    <property type="entry name" value="GMT_wHTH"/>
</dbReference>
<reference evidence="2 3" key="1">
    <citation type="submission" date="2022-09" db="EMBL/GenBank/DDBJ databases">
        <authorList>
            <person name="Han X.L."/>
            <person name="Wang Q."/>
            <person name="Lu T."/>
        </authorList>
    </citation>
    <scope>NUCLEOTIDE SEQUENCE [LARGE SCALE GENOMIC DNA]</scope>
    <source>
        <strain evidence="2 3">WQ 127069</strain>
    </source>
</reference>
<feature type="domain" description="GMT-like wHTH" evidence="1">
    <location>
        <begin position="263"/>
        <end position="337"/>
    </location>
</feature>
<name>A0ABT2UTI7_9BACL</name>
<keyword evidence="3" id="KW-1185">Reference proteome</keyword>
<dbReference type="InterPro" id="IPR031009">
    <property type="entry name" value="Tcm_partner"/>
</dbReference>
<protein>
    <submittedName>
        <fullName evidence="2">Three-Cys-motif partner protein TcmP</fullName>
    </submittedName>
</protein>
<comment type="caution">
    <text evidence="2">The sequence shown here is derived from an EMBL/GenBank/DDBJ whole genome shotgun (WGS) entry which is preliminary data.</text>
</comment>
<dbReference type="Pfam" id="PF22560">
    <property type="entry name" value="GMT-wHTH"/>
    <property type="match status" value="1"/>
</dbReference>
<accession>A0ABT2UTI7</accession>
<evidence type="ECO:0000313" key="2">
    <source>
        <dbReference type="EMBL" id="MCU6797983.1"/>
    </source>
</evidence>
<dbReference type="NCBIfam" id="TIGR04474">
    <property type="entry name" value="tcm_partner"/>
    <property type="match status" value="1"/>
</dbReference>
<sequence length="353" mass="40333">MSWEMKPHTKAKHIVLENYLKAWFPIMAFTFEKIIYIDGFAGPGKYSSGEDGSPIKALKIASEIYHSHTSKLLKKEFIFVFIEEDKKSFQSLCSEIELLKLPDEFIVITRNGKFEKVMKELLKSVKVALAPTFAFIDPFGTKGVPFDIIKKIMSFKYCEVFFNFMVSGVIRSTDVTDHTDLFGTSDWIGLEKLIPSEKHEAYLDLYSSQLKSEAKVSYIRTFNVRNRKNATIFDLIYATNSETGLDKMKIAMWKADPLGNFTFRDKTDKGQLVLFEDQPDLEPLKINLLNQYSEQTVSIKAILKHVLINTPYLSTHVKNKTLLPLSKSGAIQVFRPDNSKSGFKDGTKIKFNP</sequence>
<evidence type="ECO:0000313" key="3">
    <source>
        <dbReference type="Proteomes" id="UP001652445"/>
    </source>
</evidence>
<dbReference type="EMBL" id="JAOQIO010000124">
    <property type="protein sequence ID" value="MCU6797983.1"/>
    <property type="molecule type" value="Genomic_DNA"/>
</dbReference>
<evidence type="ECO:0000259" key="1">
    <source>
        <dbReference type="Pfam" id="PF22560"/>
    </source>
</evidence>
<dbReference type="RefSeq" id="WP_262688665.1">
    <property type="nucleotide sequence ID" value="NZ_JAOQIO010000124.1"/>
</dbReference>
<dbReference type="Proteomes" id="UP001652445">
    <property type="component" value="Unassembled WGS sequence"/>
</dbReference>
<gene>
    <name evidence="2" type="ORF">OB236_38250</name>
</gene>